<feature type="compositionally biased region" description="Acidic residues" evidence="1">
    <location>
        <begin position="108"/>
        <end position="124"/>
    </location>
</feature>
<feature type="transmembrane region" description="Helical" evidence="2">
    <location>
        <begin position="77"/>
        <end position="98"/>
    </location>
</feature>
<feature type="region of interest" description="Disordered" evidence="1">
    <location>
        <begin position="108"/>
        <end position="134"/>
    </location>
</feature>
<evidence type="ECO:0008006" key="5">
    <source>
        <dbReference type="Google" id="ProtNLM"/>
    </source>
</evidence>
<keyword evidence="2" id="KW-0812">Transmembrane</keyword>
<evidence type="ECO:0000313" key="3">
    <source>
        <dbReference type="EMBL" id="GMM45607.1"/>
    </source>
</evidence>
<evidence type="ECO:0000256" key="2">
    <source>
        <dbReference type="SAM" id="Phobius"/>
    </source>
</evidence>
<sequence length="188" mass="20858">MKLNLVLDNVVLQSTGVEAIYDDITTTITSTITETSTLYHEAIPTLLKRAPTISRITSIPISTSTSSNDNSKSSGKAVAIAVPIIAIMMIIIAIIIVWNVRRRRGYDSENDDDEMYVSSEEDEKDKEKEKEVKDNTYNTTKINIIPPSTATSFASVSNTIPWNKSVRDTSPFITLPSERDIAMLKTNK</sequence>
<dbReference type="Proteomes" id="UP001378960">
    <property type="component" value="Unassembled WGS sequence"/>
</dbReference>
<keyword evidence="2" id="KW-0472">Membrane</keyword>
<dbReference type="EMBL" id="BTGB01000002">
    <property type="protein sequence ID" value="GMM45607.1"/>
    <property type="molecule type" value="Genomic_DNA"/>
</dbReference>
<gene>
    <name evidence="3" type="ORF">DAPK24_021820</name>
</gene>
<dbReference type="AlphaFoldDB" id="A0AAV5R3P3"/>
<reference evidence="3 4" key="1">
    <citation type="journal article" date="2023" name="Elife">
        <title>Identification of key yeast species and microbe-microbe interactions impacting larval growth of Drosophila in the wild.</title>
        <authorList>
            <person name="Mure A."/>
            <person name="Sugiura Y."/>
            <person name="Maeda R."/>
            <person name="Honda K."/>
            <person name="Sakurai N."/>
            <person name="Takahashi Y."/>
            <person name="Watada M."/>
            <person name="Katoh T."/>
            <person name="Gotoh A."/>
            <person name="Gotoh Y."/>
            <person name="Taniguchi I."/>
            <person name="Nakamura K."/>
            <person name="Hayashi T."/>
            <person name="Katayama T."/>
            <person name="Uemura T."/>
            <person name="Hattori Y."/>
        </authorList>
    </citation>
    <scope>NUCLEOTIDE SEQUENCE [LARGE SCALE GENOMIC DNA]</scope>
    <source>
        <strain evidence="3 4">PK-24</strain>
    </source>
</reference>
<protein>
    <recommendedName>
        <fullName evidence="5">Mid2 domain-containing protein</fullName>
    </recommendedName>
</protein>
<organism evidence="3 4">
    <name type="scientific">Pichia kluyveri</name>
    <name type="common">Yeast</name>
    <dbReference type="NCBI Taxonomy" id="36015"/>
    <lineage>
        <taxon>Eukaryota</taxon>
        <taxon>Fungi</taxon>
        <taxon>Dikarya</taxon>
        <taxon>Ascomycota</taxon>
        <taxon>Saccharomycotina</taxon>
        <taxon>Pichiomycetes</taxon>
        <taxon>Pichiales</taxon>
        <taxon>Pichiaceae</taxon>
        <taxon>Pichia</taxon>
    </lineage>
</organism>
<accession>A0AAV5R3P3</accession>
<proteinExistence type="predicted"/>
<keyword evidence="2" id="KW-1133">Transmembrane helix</keyword>
<feature type="compositionally biased region" description="Basic and acidic residues" evidence="1">
    <location>
        <begin position="125"/>
        <end position="134"/>
    </location>
</feature>
<evidence type="ECO:0000256" key="1">
    <source>
        <dbReference type="SAM" id="MobiDB-lite"/>
    </source>
</evidence>
<evidence type="ECO:0000313" key="4">
    <source>
        <dbReference type="Proteomes" id="UP001378960"/>
    </source>
</evidence>
<name>A0AAV5R3P3_PICKL</name>
<keyword evidence="4" id="KW-1185">Reference proteome</keyword>
<comment type="caution">
    <text evidence="3">The sequence shown here is derived from an EMBL/GenBank/DDBJ whole genome shotgun (WGS) entry which is preliminary data.</text>
</comment>